<dbReference type="SMART" id="SM00135">
    <property type="entry name" value="LY"/>
    <property type="match status" value="2"/>
</dbReference>
<keyword evidence="2" id="KW-1185">Reference proteome</keyword>
<comment type="caution">
    <text evidence="1">The sequence shown here is derived from an EMBL/GenBank/DDBJ whole genome shotgun (WGS) entry which is preliminary data.</text>
</comment>
<dbReference type="SUPFAM" id="SSF63825">
    <property type="entry name" value="YWTD domain"/>
    <property type="match status" value="1"/>
</dbReference>
<dbReference type="OrthoDB" id="382013at2759"/>
<evidence type="ECO:0000313" key="2">
    <source>
        <dbReference type="Proteomes" id="UP001152320"/>
    </source>
</evidence>
<protein>
    <submittedName>
        <fullName evidence="1">Uncharacterized protein</fullName>
    </submittedName>
</protein>
<name>A0A9Q1CDW4_HOLLE</name>
<evidence type="ECO:0000313" key="1">
    <source>
        <dbReference type="EMBL" id="KAJ8043150.1"/>
    </source>
</evidence>
<accession>A0A9Q1CDW4</accession>
<dbReference type="InterPro" id="IPR000033">
    <property type="entry name" value="LDLR_classB_rpt"/>
</dbReference>
<reference evidence="1" key="1">
    <citation type="submission" date="2021-10" db="EMBL/GenBank/DDBJ databases">
        <title>Tropical sea cucumber genome reveals ecological adaptation and Cuvierian tubules defense mechanism.</title>
        <authorList>
            <person name="Chen T."/>
        </authorList>
    </citation>
    <scope>NUCLEOTIDE SEQUENCE</scope>
    <source>
        <strain evidence="1">Nanhai2018</strain>
        <tissue evidence="1">Muscle</tissue>
    </source>
</reference>
<dbReference type="EMBL" id="JAIZAY010000004">
    <property type="protein sequence ID" value="KAJ8043150.1"/>
    <property type="molecule type" value="Genomic_DNA"/>
</dbReference>
<gene>
    <name evidence="1" type="ORF">HOLleu_10114</name>
</gene>
<organism evidence="1 2">
    <name type="scientific">Holothuria leucospilota</name>
    <name type="common">Black long sea cucumber</name>
    <name type="synonym">Mertensiothuria leucospilota</name>
    <dbReference type="NCBI Taxonomy" id="206669"/>
    <lineage>
        <taxon>Eukaryota</taxon>
        <taxon>Metazoa</taxon>
        <taxon>Echinodermata</taxon>
        <taxon>Eleutherozoa</taxon>
        <taxon>Echinozoa</taxon>
        <taxon>Holothuroidea</taxon>
        <taxon>Aspidochirotacea</taxon>
        <taxon>Aspidochirotida</taxon>
        <taxon>Holothuriidae</taxon>
        <taxon>Holothuria</taxon>
    </lineage>
</organism>
<dbReference type="Gene3D" id="2.120.10.30">
    <property type="entry name" value="TolB, C-terminal domain"/>
    <property type="match status" value="2"/>
</dbReference>
<dbReference type="Proteomes" id="UP001152320">
    <property type="component" value="Chromosome 4"/>
</dbReference>
<proteinExistence type="predicted"/>
<dbReference type="InterPro" id="IPR011042">
    <property type="entry name" value="6-blade_b-propeller_TolB-like"/>
</dbReference>
<dbReference type="AlphaFoldDB" id="A0A9Q1CDW4"/>
<sequence length="196" mass="22159">MSSIQPRLRLSSTLQLAIPPRIESIATVNVDSPSIIQFNRHGINLLDRIPLSQSTRPSALDFDPITEFFYYTDIGVGFIGRIKYDASLEEVLVQENVQNMYLYWVDAANSTVGRIKTNGSGYEELFSQGAFSGVHSFVLDSYNYFLSRDAEKELMIVNRQNSTQIGTISTTEASTMEGLYYYKSDKPIARKRLELC</sequence>